<evidence type="ECO:0000313" key="3">
    <source>
        <dbReference type="Proteomes" id="UP000267268"/>
    </source>
</evidence>
<protein>
    <submittedName>
        <fullName evidence="2">Glycosyl transferase family 1</fullName>
    </submittedName>
</protein>
<dbReference type="GO" id="GO:0016757">
    <property type="term" value="F:glycosyltransferase activity"/>
    <property type="evidence" value="ECO:0007669"/>
    <property type="project" value="UniProtKB-ARBA"/>
</dbReference>
<organism evidence="2 3">
    <name type="scientific">Flammeovirga pectinis</name>
    <dbReference type="NCBI Taxonomy" id="2494373"/>
    <lineage>
        <taxon>Bacteria</taxon>
        <taxon>Pseudomonadati</taxon>
        <taxon>Bacteroidota</taxon>
        <taxon>Cytophagia</taxon>
        <taxon>Cytophagales</taxon>
        <taxon>Flammeovirgaceae</taxon>
        <taxon>Flammeovirga</taxon>
    </lineage>
</organism>
<dbReference type="AlphaFoldDB" id="A0A3Q9FMS9"/>
<dbReference type="InterPro" id="IPR028098">
    <property type="entry name" value="Glyco_trans_4-like_N"/>
</dbReference>
<dbReference type="RefSeq" id="WP_126615800.1">
    <property type="nucleotide sequence ID" value="NZ_CP034562.1"/>
</dbReference>
<dbReference type="Gene3D" id="3.40.50.2000">
    <property type="entry name" value="Glycogen Phosphorylase B"/>
    <property type="match status" value="2"/>
</dbReference>
<dbReference type="Proteomes" id="UP000267268">
    <property type="component" value="Chromosome 1"/>
</dbReference>
<dbReference type="SUPFAM" id="SSF53756">
    <property type="entry name" value="UDP-Glycosyltransferase/glycogen phosphorylase"/>
    <property type="match status" value="1"/>
</dbReference>
<keyword evidence="3" id="KW-1185">Reference proteome</keyword>
<dbReference type="EMBL" id="CP034562">
    <property type="protein sequence ID" value="AZQ63373.1"/>
    <property type="molecule type" value="Genomic_DNA"/>
</dbReference>
<evidence type="ECO:0000313" key="2">
    <source>
        <dbReference type="EMBL" id="AZQ63373.1"/>
    </source>
</evidence>
<gene>
    <name evidence="2" type="ORF">EI427_14325</name>
</gene>
<proteinExistence type="predicted"/>
<reference evidence="2 3" key="1">
    <citation type="submission" date="2018-12" db="EMBL/GenBank/DDBJ databases">
        <title>Flammeovirga pectinis sp. nov., isolated from the gut of the Korean scallop, Patinopecten yessoensis.</title>
        <authorList>
            <person name="Bae J.-W."/>
            <person name="Jeong Y.-S."/>
            <person name="Kang W."/>
        </authorList>
    </citation>
    <scope>NUCLEOTIDE SEQUENCE [LARGE SCALE GENOMIC DNA]</scope>
    <source>
        <strain evidence="2 3">L12M1</strain>
    </source>
</reference>
<dbReference type="Pfam" id="PF13579">
    <property type="entry name" value="Glyco_trans_4_4"/>
    <property type="match status" value="1"/>
</dbReference>
<keyword evidence="2" id="KW-0808">Transferase</keyword>
<dbReference type="KEGG" id="fll:EI427_14325"/>
<dbReference type="OrthoDB" id="9794575at2"/>
<name>A0A3Q9FMS9_9BACT</name>
<evidence type="ECO:0000259" key="1">
    <source>
        <dbReference type="Pfam" id="PF13579"/>
    </source>
</evidence>
<feature type="domain" description="Glycosyltransferase subfamily 4-like N-terminal" evidence="1">
    <location>
        <begin position="130"/>
        <end position="232"/>
    </location>
</feature>
<accession>A0A3Q9FMS9</accession>
<sequence length="435" mass="49888">MKKVLVITYYFPPCGGIPVIRPLKLIKYIRDFGWEPVLVTPKDAHYPSFDNEMLEDFPQDIERIKVPIWEPYSLYKKFTSRKKDENVNNVLVASDEKSKSWKAKLAVFIRSNFFIPDARKFWIGPVVKEVSKYLSNNKIDAIITTGPPHSVNLIGAHLKSQFDLPWLADFQDPWTQVDYYKELILTDWANNKHHQLEQQIFKEADIITTVSDAWKDDLYAIGAKNVAVVPLGYDPKDFSMLSNRSDSKKMRITHLGLVGKDRVPYQLLDIIIELGVELEGFSTQFELQFIGQVDYSIIEFIERHKKKNLISFVSQLTRKEALQKGKSSDVLLMLLNKADNSIGRIPGKLFEYLALEKTILSLGNTKGDSSKIIAETGMGECLEYNQKKEVKQLITSMFLEWKENGKLTPQKSSAYARYKSQNIAEAFSEALKSIL</sequence>